<keyword evidence="5 9" id="KW-0653">Protein transport</keyword>
<evidence type="ECO:0000256" key="5">
    <source>
        <dbReference type="ARBA" id="ARBA00022927"/>
    </source>
</evidence>
<evidence type="ECO:0000256" key="6">
    <source>
        <dbReference type="ARBA" id="ARBA00022989"/>
    </source>
</evidence>
<evidence type="ECO:0000256" key="1">
    <source>
        <dbReference type="ARBA" id="ARBA00004409"/>
    </source>
</evidence>
<dbReference type="GO" id="GO:0006906">
    <property type="term" value="P:vesicle fusion"/>
    <property type="evidence" value="ECO:0007669"/>
    <property type="project" value="TreeGrafter"/>
</dbReference>
<feature type="transmembrane region" description="Helical" evidence="10">
    <location>
        <begin position="203"/>
        <end position="220"/>
    </location>
</feature>
<keyword evidence="7 9" id="KW-0333">Golgi apparatus</keyword>
<sequence>MSSFTTLRSSLISLDTQINQSLTTYSKFAISITSQPTSDELKSITSIETNLNKYDQILNQLTRLSDSQNISTINLSQLSRHKESYHAYWKNFMDIKNSILQERNKINLLFNVREDLNDYKQKQKIGNDEASQLDYIQNETSRVNTLNSITDDLISSVLETRDTLLNQRNTLNLNSNTIINNLKNVPGLNTLIGKINTRKRRDSLILASLILVCILILYFTL</sequence>
<dbReference type="AlphaFoldDB" id="A0A9P8TAL0"/>
<dbReference type="PIRSF" id="PIRSF027109">
    <property type="entry name" value="Golgi_SNARE"/>
    <property type="match status" value="1"/>
</dbReference>
<dbReference type="GO" id="GO:0031201">
    <property type="term" value="C:SNARE complex"/>
    <property type="evidence" value="ECO:0007669"/>
    <property type="project" value="TreeGrafter"/>
</dbReference>
<accession>A0A9P8TAL0</accession>
<evidence type="ECO:0000256" key="3">
    <source>
        <dbReference type="ARBA" id="ARBA00022448"/>
    </source>
</evidence>
<name>A0A9P8TAL0_9ASCO</name>
<dbReference type="GO" id="GO:0015031">
    <property type="term" value="P:protein transport"/>
    <property type="evidence" value="ECO:0007669"/>
    <property type="project" value="UniProtKB-KW"/>
</dbReference>
<evidence type="ECO:0000256" key="8">
    <source>
        <dbReference type="ARBA" id="ARBA00023136"/>
    </source>
</evidence>
<evidence type="ECO:0000313" key="11">
    <source>
        <dbReference type="EMBL" id="KAH3672016.1"/>
    </source>
</evidence>
<comment type="similarity">
    <text evidence="2 9">Belongs to the GOSR1 family.</text>
</comment>
<dbReference type="PANTHER" id="PTHR21094:SF2">
    <property type="entry name" value="GOLGI SNAP RECEPTOR COMPLEX MEMBER 1"/>
    <property type="match status" value="1"/>
</dbReference>
<keyword evidence="12" id="KW-1185">Reference proteome</keyword>
<dbReference type="Pfam" id="PF12352">
    <property type="entry name" value="V-SNARE_C"/>
    <property type="match status" value="1"/>
</dbReference>
<reference evidence="11" key="1">
    <citation type="journal article" date="2021" name="Open Biol.">
        <title>Shared evolutionary footprints suggest mitochondrial oxidative damage underlies multiple complex I losses in fungi.</title>
        <authorList>
            <person name="Schikora-Tamarit M.A."/>
            <person name="Marcet-Houben M."/>
            <person name="Nosek J."/>
            <person name="Gabaldon T."/>
        </authorList>
    </citation>
    <scope>NUCLEOTIDE SEQUENCE</scope>
    <source>
        <strain evidence="11">CBS6341</strain>
    </source>
</reference>
<gene>
    <name evidence="11" type="ORF">WICMUC_004523</name>
</gene>
<protein>
    <recommendedName>
        <fullName evidence="9">Golgi SNAP receptor complex member 1</fullName>
    </recommendedName>
</protein>
<dbReference type="GO" id="GO:0005801">
    <property type="term" value="C:cis-Golgi network"/>
    <property type="evidence" value="ECO:0007669"/>
    <property type="project" value="InterPro"/>
</dbReference>
<dbReference type="GO" id="GO:0000139">
    <property type="term" value="C:Golgi membrane"/>
    <property type="evidence" value="ECO:0007669"/>
    <property type="project" value="UniProtKB-SubCell"/>
</dbReference>
<dbReference type="GO" id="GO:0048219">
    <property type="term" value="P:inter-Golgi cisterna vesicle-mediated transport"/>
    <property type="evidence" value="ECO:0007669"/>
    <property type="project" value="TreeGrafter"/>
</dbReference>
<keyword evidence="3 9" id="KW-0813">Transport</keyword>
<evidence type="ECO:0000256" key="9">
    <source>
        <dbReference type="PIRNR" id="PIRNR027109"/>
    </source>
</evidence>
<dbReference type="GO" id="GO:0006888">
    <property type="term" value="P:endoplasmic reticulum to Golgi vesicle-mediated transport"/>
    <property type="evidence" value="ECO:0007669"/>
    <property type="project" value="InterPro"/>
</dbReference>
<proteinExistence type="inferred from homology"/>
<dbReference type="EMBL" id="JAEUBF010001261">
    <property type="protein sequence ID" value="KAH3672016.1"/>
    <property type="molecule type" value="Genomic_DNA"/>
</dbReference>
<dbReference type="OrthoDB" id="422156at2759"/>
<comment type="subunit">
    <text evidence="9">Component of several multiprotein Golgi SNARE complexes.</text>
</comment>
<keyword evidence="8 9" id="KW-0472">Membrane</keyword>
<dbReference type="GO" id="GO:0005797">
    <property type="term" value="C:Golgi medial cisterna"/>
    <property type="evidence" value="ECO:0007669"/>
    <property type="project" value="TreeGrafter"/>
</dbReference>
<evidence type="ECO:0000256" key="10">
    <source>
        <dbReference type="SAM" id="Phobius"/>
    </source>
</evidence>
<comment type="function">
    <text evidence="9">Involved in transport from the ER to the Golgi apparatus as well as in intra-Golgi transport. It belongs to a super-family of proteins called t-SNAREs or soluble NSF (N-ethylmaleimide-sensitive factor) attachment protein receptor.</text>
</comment>
<dbReference type="PANTHER" id="PTHR21094">
    <property type="entry name" value="GOS-28 SNARE- RELATED"/>
    <property type="match status" value="1"/>
</dbReference>
<dbReference type="Proteomes" id="UP000769528">
    <property type="component" value="Unassembled WGS sequence"/>
</dbReference>
<evidence type="ECO:0000256" key="2">
    <source>
        <dbReference type="ARBA" id="ARBA00008473"/>
    </source>
</evidence>
<comment type="subcellular location">
    <subcellularLocation>
        <location evidence="1">Golgi apparatus membrane</location>
        <topology evidence="1">Single-pass type IV membrane protein</topology>
    </subcellularLocation>
</comment>
<evidence type="ECO:0000256" key="7">
    <source>
        <dbReference type="ARBA" id="ARBA00023034"/>
    </source>
</evidence>
<organism evidence="11 12">
    <name type="scientific">Wickerhamomyces mucosus</name>
    <dbReference type="NCBI Taxonomy" id="1378264"/>
    <lineage>
        <taxon>Eukaryota</taxon>
        <taxon>Fungi</taxon>
        <taxon>Dikarya</taxon>
        <taxon>Ascomycota</taxon>
        <taxon>Saccharomycotina</taxon>
        <taxon>Saccharomycetes</taxon>
        <taxon>Phaffomycetales</taxon>
        <taxon>Wickerhamomycetaceae</taxon>
        <taxon>Wickerhamomyces</taxon>
    </lineage>
</organism>
<keyword evidence="4 10" id="KW-0812">Transmembrane</keyword>
<keyword evidence="9" id="KW-0931">ER-Golgi transport</keyword>
<comment type="caution">
    <text evidence="11">The sequence shown here is derived from an EMBL/GenBank/DDBJ whole genome shotgun (WGS) entry which is preliminary data.</text>
</comment>
<reference evidence="11" key="2">
    <citation type="submission" date="2021-01" db="EMBL/GenBank/DDBJ databases">
        <authorList>
            <person name="Schikora-Tamarit M.A."/>
        </authorList>
    </citation>
    <scope>NUCLEOTIDE SEQUENCE</scope>
    <source>
        <strain evidence="11">CBS6341</strain>
    </source>
</reference>
<dbReference type="GO" id="GO:0005484">
    <property type="term" value="F:SNAP receptor activity"/>
    <property type="evidence" value="ECO:0007669"/>
    <property type="project" value="TreeGrafter"/>
</dbReference>
<keyword evidence="6 10" id="KW-1133">Transmembrane helix</keyword>
<evidence type="ECO:0000313" key="12">
    <source>
        <dbReference type="Proteomes" id="UP000769528"/>
    </source>
</evidence>
<dbReference type="InterPro" id="IPR023601">
    <property type="entry name" value="Golgi_SNAP_su1"/>
</dbReference>
<evidence type="ECO:0000256" key="4">
    <source>
        <dbReference type="ARBA" id="ARBA00022692"/>
    </source>
</evidence>